<dbReference type="RefSeq" id="WP_276235655.1">
    <property type="nucleotide sequence ID" value="NZ_CP119802.1"/>
</dbReference>
<comment type="caution">
    <text evidence="2">The sequence shown here is derived from an EMBL/GenBank/DDBJ whole genome shotgun (WGS) entry which is preliminary data.</text>
</comment>
<sequence>MAHDDAAFLARSPNRVAVLGALAEEPMTRRELRAETGASRVTVGRVTTDLERRDWVRRTGQRYRATAAGRAVVTAFERLLDTTATTRRLAPLFEHLPLDAFDFEVTRLRDAEVVVPTPTAPARHVDRLAELFRGAGEVWMVVHAMAPRAAAASYEAAAAGDHVTHGVVTPNVLDAIRETDEVCEQIRELLAEGAMRLHVRPAVPYQFGLYDETAALSADDDGVPEGIVVSTDAAVTEWTRERYDALRGDATPVAPEDL</sequence>
<evidence type="ECO:0000313" key="3">
    <source>
        <dbReference type="Proteomes" id="UP001596398"/>
    </source>
</evidence>
<accession>A0ABD5ZMW5</accession>
<dbReference type="InterPro" id="IPR036388">
    <property type="entry name" value="WH-like_DNA-bd_sf"/>
</dbReference>
<dbReference type="AlphaFoldDB" id="A0ABD5ZMW5"/>
<dbReference type="InterPro" id="IPR013561">
    <property type="entry name" value="FilR1_middle_dom"/>
</dbReference>
<dbReference type="Pfam" id="PF08350">
    <property type="entry name" value="FilR1_middle"/>
    <property type="match status" value="1"/>
</dbReference>
<dbReference type="Gene3D" id="1.10.10.10">
    <property type="entry name" value="Winged helix-like DNA-binding domain superfamily/Winged helix DNA-binding domain"/>
    <property type="match status" value="1"/>
</dbReference>
<dbReference type="GeneID" id="79266310"/>
<dbReference type="Proteomes" id="UP001596398">
    <property type="component" value="Unassembled WGS sequence"/>
</dbReference>
<dbReference type="SUPFAM" id="SSF46785">
    <property type="entry name" value="Winged helix' DNA-binding domain"/>
    <property type="match status" value="1"/>
</dbReference>
<evidence type="ECO:0000313" key="2">
    <source>
        <dbReference type="EMBL" id="MFC7234642.1"/>
    </source>
</evidence>
<dbReference type="InterPro" id="IPR036390">
    <property type="entry name" value="WH_DNA-bd_sf"/>
</dbReference>
<organism evidence="2 3">
    <name type="scientific">Halosegnis marinus</name>
    <dbReference type="NCBI Taxonomy" id="3034023"/>
    <lineage>
        <taxon>Archaea</taxon>
        <taxon>Methanobacteriati</taxon>
        <taxon>Methanobacteriota</taxon>
        <taxon>Stenosarchaea group</taxon>
        <taxon>Halobacteria</taxon>
        <taxon>Halobacteriales</taxon>
        <taxon>Natronomonadaceae</taxon>
        <taxon>Halosegnis</taxon>
    </lineage>
</organism>
<evidence type="ECO:0000259" key="1">
    <source>
        <dbReference type="SMART" id="SM00419"/>
    </source>
</evidence>
<name>A0ABD5ZMW5_9EURY</name>
<proteinExistence type="predicted"/>
<feature type="domain" description="HTH crp-type" evidence="1">
    <location>
        <begin position="19"/>
        <end position="67"/>
    </location>
</feature>
<dbReference type="Pfam" id="PF25213">
    <property type="entry name" value="HVO_A0261_N"/>
    <property type="match status" value="1"/>
</dbReference>
<reference evidence="2 3" key="1">
    <citation type="journal article" date="2019" name="Int. J. Syst. Evol. Microbiol.">
        <title>The Global Catalogue of Microorganisms (GCM) 10K type strain sequencing project: providing services to taxonomists for standard genome sequencing and annotation.</title>
        <authorList>
            <consortium name="The Broad Institute Genomics Platform"/>
            <consortium name="The Broad Institute Genome Sequencing Center for Infectious Disease"/>
            <person name="Wu L."/>
            <person name="Ma J."/>
        </authorList>
    </citation>
    <scope>NUCLEOTIDE SEQUENCE [LARGE SCALE GENOMIC DNA]</scope>
    <source>
        <strain evidence="2 3">DT85</strain>
    </source>
</reference>
<dbReference type="InterPro" id="IPR012318">
    <property type="entry name" value="HTH_CRP"/>
</dbReference>
<dbReference type="SMART" id="SM00419">
    <property type="entry name" value="HTH_CRP"/>
    <property type="match status" value="1"/>
</dbReference>
<protein>
    <submittedName>
        <fullName evidence="2">Helix-turn-helix transcriptional regulator</fullName>
    </submittedName>
</protein>
<dbReference type="EMBL" id="JBHTAP010000001">
    <property type="protein sequence ID" value="MFC7234642.1"/>
    <property type="molecule type" value="Genomic_DNA"/>
</dbReference>
<gene>
    <name evidence="2" type="ORF">ACFQJ4_04835</name>
</gene>
<dbReference type="InterPro" id="IPR057527">
    <property type="entry name" value="HVO_A0261-like_N"/>
</dbReference>
<keyword evidence="3" id="KW-1185">Reference proteome</keyword>